<feature type="region of interest" description="Disordered" evidence="1">
    <location>
        <begin position="147"/>
        <end position="261"/>
    </location>
</feature>
<feature type="compositionally biased region" description="Low complexity" evidence="1">
    <location>
        <begin position="182"/>
        <end position="196"/>
    </location>
</feature>
<reference evidence="2 3" key="1">
    <citation type="submission" date="2023-08" db="EMBL/GenBank/DDBJ databases">
        <title>Black Yeasts Isolated from many extreme environments.</title>
        <authorList>
            <person name="Coleine C."/>
            <person name="Stajich J.E."/>
            <person name="Selbmann L."/>
        </authorList>
    </citation>
    <scope>NUCLEOTIDE SEQUENCE [LARGE SCALE GENOMIC DNA]</scope>
    <source>
        <strain evidence="2 3">CCFEE 5386</strain>
    </source>
</reference>
<feature type="compositionally biased region" description="Pro residues" evidence="1">
    <location>
        <begin position="153"/>
        <end position="170"/>
    </location>
</feature>
<evidence type="ECO:0000313" key="2">
    <source>
        <dbReference type="EMBL" id="KAK5144802.1"/>
    </source>
</evidence>
<proteinExistence type="predicted"/>
<evidence type="ECO:0000256" key="1">
    <source>
        <dbReference type="SAM" id="MobiDB-lite"/>
    </source>
</evidence>
<dbReference type="EMBL" id="JAVRRR010000196">
    <property type="protein sequence ID" value="KAK5144802.1"/>
    <property type="molecule type" value="Genomic_DNA"/>
</dbReference>
<name>A0ABR0L7Q4_9PEZI</name>
<feature type="region of interest" description="Disordered" evidence="1">
    <location>
        <begin position="100"/>
        <end position="126"/>
    </location>
</feature>
<organism evidence="2 3">
    <name type="scientific">Rachicladosporium monterosium</name>
    <dbReference type="NCBI Taxonomy" id="1507873"/>
    <lineage>
        <taxon>Eukaryota</taxon>
        <taxon>Fungi</taxon>
        <taxon>Dikarya</taxon>
        <taxon>Ascomycota</taxon>
        <taxon>Pezizomycotina</taxon>
        <taxon>Dothideomycetes</taxon>
        <taxon>Dothideomycetidae</taxon>
        <taxon>Cladosporiales</taxon>
        <taxon>Cladosporiaceae</taxon>
        <taxon>Rachicladosporium</taxon>
    </lineage>
</organism>
<dbReference type="Proteomes" id="UP001308179">
    <property type="component" value="Unassembled WGS sequence"/>
</dbReference>
<evidence type="ECO:0000313" key="3">
    <source>
        <dbReference type="Proteomes" id="UP001308179"/>
    </source>
</evidence>
<feature type="region of interest" description="Disordered" evidence="1">
    <location>
        <begin position="1"/>
        <end position="87"/>
    </location>
</feature>
<gene>
    <name evidence="2" type="ORF">LTR32_003349</name>
</gene>
<feature type="compositionally biased region" description="Polar residues" evidence="1">
    <location>
        <begin position="232"/>
        <end position="243"/>
    </location>
</feature>
<accession>A0ABR0L7Q4</accession>
<protein>
    <submittedName>
        <fullName evidence="2">Uncharacterized protein</fullName>
    </submittedName>
</protein>
<sequence>AKSSASKLRKDSVHPDPLASVQRESSPTRGQDAVDIIGTLHGRQESESSEASYKRLTAIQSPIEPTGTAEDDGFSSSDVESSQPRKIRIKGAKAAKILGLGKETADAQPGSSGVTLPAEPKPDVTSDLLTRALGNNKMAIKVHIPSSPFHLALPPPSPAPTSPLPTPPSGTQPVFTPLVRKASVSSAYSVASGSTADKSSAVGDAPKTDAPSVTSSDQAHSPAAESVAPKSQPAQDRATTQQPAGVRRESRMGSRETSLGIEKLLKTRSTAAYSVGGDDDILDYYRESGKQ</sequence>
<comment type="caution">
    <text evidence="2">The sequence shown here is derived from an EMBL/GenBank/DDBJ whole genome shotgun (WGS) entry which is preliminary data.</text>
</comment>
<keyword evidence="3" id="KW-1185">Reference proteome</keyword>
<feature type="compositionally biased region" description="Polar residues" evidence="1">
    <location>
        <begin position="74"/>
        <end position="84"/>
    </location>
</feature>
<feature type="non-terminal residue" evidence="2">
    <location>
        <position position="1"/>
    </location>
</feature>